<keyword evidence="1" id="KW-1133">Transmembrane helix</keyword>
<keyword evidence="1" id="KW-0472">Membrane</keyword>
<evidence type="ECO:0000313" key="2">
    <source>
        <dbReference type="EMBL" id="RZS75615.1"/>
    </source>
</evidence>
<accession>A0A4Q7N3R4</accession>
<name>A0A4Q7N3R4_9BACT</name>
<sequence>MSVDYKAIAIGIVFIPIVWILQILPLHDYLNYLIPRFSNIAYATGPDGYSTA</sequence>
<evidence type="ECO:0000313" key="3">
    <source>
        <dbReference type="Proteomes" id="UP000293874"/>
    </source>
</evidence>
<comment type="caution">
    <text evidence="2">The sequence shown here is derived from an EMBL/GenBank/DDBJ whole genome shotgun (WGS) entry which is preliminary data.</text>
</comment>
<gene>
    <name evidence="2" type="ORF">EV199_1485</name>
</gene>
<dbReference type="AlphaFoldDB" id="A0A4Q7N3R4"/>
<feature type="transmembrane region" description="Helical" evidence="1">
    <location>
        <begin position="7"/>
        <end position="27"/>
    </location>
</feature>
<protein>
    <submittedName>
        <fullName evidence="2">Uncharacterized protein</fullName>
    </submittedName>
</protein>
<organism evidence="2 3">
    <name type="scientific">Pseudobacter ginsenosidimutans</name>
    <dbReference type="NCBI Taxonomy" id="661488"/>
    <lineage>
        <taxon>Bacteria</taxon>
        <taxon>Pseudomonadati</taxon>
        <taxon>Bacteroidota</taxon>
        <taxon>Chitinophagia</taxon>
        <taxon>Chitinophagales</taxon>
        <taxon>Chitinophagaceae</taxon>
        <taxon>Pseudobacter</taxon>
    </lineage>
</organism>
<dbReference type="RefSeq" id="WP_158644053.1">
    <property type="nucleotide sequence ID" value="NZ_CP042431.1"/>
</dbReference>
<dbReference type="EMBL" id="SGXA01000001">
    <property type="protein sequence ID" value="RZS75615.1"/>
    <property type="molecule type" value="Genomic_DNA"/>
</dbReference>
<dbReference type="Proteomes" id="UP000293874">
    <property type="component" value="Unassembled WGS sequence"/>
</dbReference>
<keyword evidence="3" id="KW-1185">Reference proteome</keyword>
<proteinExistence type="predicted"/>
<evidence type="ECO:0000256" key="1">
    <source>
        <dbReference type="SAM" id="Phobius"/>
    </source>
</evidence>
<keyword evidence="1" id="KW-0812">Transmembrane</keyword>
<reference evidence="2 3" key="1">
    <citation type="submission" date="2019-02" db="EMBL/GenBank/DDBJ databases">
        <title>Genomic Encyclopedia of Type Strains, Phase IV (KMG-IV): sequencing the most valuable type-strain genomes for metagenomic binning, comparative biology and taxonomic classification.</title>
        <authorList>
            <person name="Goeker M."/>
        </authorList>
    </citation>
    <scope>NUCLEOTIDE SEQUENCE [LARGE SCALE GENOMIC DNA]</scope>
    <source>
        <strain evidence="2 3">DSM 18116</strain>
    </source>
</reference>